<dbReference type="GO" id="GO:0009055">
    <property type="term" value="F:electron transfer activity"/>
    <property type="evidence" value="ECO:0007669"/>
    <property type="project" value="InterPro"/>
</dbReference>
<dbReference type="PANTHER" id="PTHR33751:SF9">
    <property type="entry name" value="CYTOCHROME C4"/>
    <property type="match status" value="1"/>
</dbReference>
<comment type="caution">
    <text evidence="8">The sequence shown here is derived from an EMBL/GenBank/DDBJ whole genome shotgun (WGS) entry which is preliminary data.</text>
</comment>
<dbReference type="GO" id="GO:0046872">
    <property type="term" value="F:metal ion binding"/>
    <property type="evidence" value="ECO:0007669"/>
    <property type="project" value="UniProtKB-KW"/>
</dbReference>
<dbReference type="PROSITE" id="PS51007">
    <property type="entry name" value="CYTC"/>
    <property type="match status" value="2"/>
</dbReference>
<gene>
    <name evidence="8" type="ORF">GCM10008957_24050</name>
</gene>
<accession>A0A918F8J4</accession>
<dbReference type="Pfam" id="PF00034">
    <property type="entry name" value="Cytochrom_C"/>
    <property type="match status" value="2"/>
</dbReference>
<sequence>MRYAALPAAALGLAVVVAGAIYALRPAAPPEYPMPVGVPMSGSHLVDAHYCADCHGGKGQPTNASIPSLAGQQAAFLYKNMLRFHHRQGNIPNVRVTSMINVFPGLTSQQIADIASYYTAQKPVDAWPPVAGSELAVARRLYLDGDSNRQVVACQVCHGVSGRGDAGRGTPALLHQSPGYALTYLQTVRASVPTDQAGQNAMHTETQHLSDDELKNLANYLATLTPKEGQP</sequence>
<keyword evidence="2 6" id="KW-0349">Heme</keyword>
<feature type="domain" description="Cytochrome c" evidence="7">
    <location>
        <begin position="37"/>
        <end position="122"/>
    </location>
</feature>
<reference evidence="8" key="1">
    <citation type="journal article" date="2014" name="Int. J. Syst. Evol. Microbiol.">
        <title>Complete genome sequence of Corynebacterium casei LMG S-19264T (=DSM 44701T), isolated from a smear-ripened cheese.</title>
        <authorList>
            <consortium name="US DOE Joint Genome Institute (JGI-PGF)"/>
            <person name="Walter F."/>
            <person name="Albersmeier A."/>
            <person name="Kalinowski J."/>
            <person name="Ruckert C."/>
        </authorList>
    </citation>
    <scope>NUCLEOTIDE SEQUENCE</scope>
    <source>
        <strain evidence="8">JCM 31311</strain>
    </source>
</reference>
<dbReference type="GO" id="GO:0020037">
    <property type="term" value="F:heme binding"/>
    <property type="evidence" value="ECO:0007669"/>
    <property type="project" value="InterPro"/>
</dbReference>
<evidence type="ECO:0000313" key="9">
    <source>
        <dbReference type="Proteomes" id="UP000603865"/>
    </source>
</evidence>
<dbReference type="Proteomes" id="UP000603865">
    <property type="component" value="Unassembled WGS sequence"/>
</dbReference>
<dbReference type="Gene3D" id="1.10.760.10">
    <property type="entry name" value="Cytochrome c-like domain"/>
    <property type="match status" value="2"/>
</dbReference>
<proteinExistence type="predicted"/>
<evidence type="ECO:0000259" key="7">
    <source>
        <dbReference type="PROSITE" id="PS51007"/>
    </source>
</evidence>
<evidence type="ECO:0000256" key="2">
    <source>
        <dbReference type="ARBA" id="ARBA00022617"/>
    </source>
</evidence>
<protein>
    <submittedName>
        <fullName evidence="8">Cytochrome c</fullName>
    </submittedName>
</protein>
<dbReference type="InterPro" id="IPR050597">
    <property type="entry name" value="Cytochrome_c_Oxidase_Subunit"/>
</dbReference>
<evidence type="ECO:0000256" key="3">
    <source>
        <dbReference type="ARBA" id="ARBA00022723"/>
    </source>
</evidence>
<evidence type="ECO:0000313" key="8">
    <source>
        <dbReference type="EMBL" id="GGR10548.1"/>
    </source>
</evidence>
<organism evidence="8 9">
    <name type="scientific">Deinococcus ruber</name>
    <dbReference type="NCBI Taxonomy" id="1848197"/>
    <lineage>
        <taxon>Bacteria</taxon>
        <taxon>Thermotogati</taxon>
        <taxon>Deinococcota</taxon>
        <taxon>Deinococci</taxon>
        <taxon>Deinococcales</taxon>
        <taxon>Deinococcaceae</taxon>
        <taxon>Deinococcus</taxon>
    </lineage>
</organism>
<keyword evidence="4" id="KW-0249">Electron transport</keyword>
<evidence type="ECO:0000256" key="1">
    <source>
        <dbReference type="ARBA" id="ARBA00022448"/>
    </source>
</evidence>
<name>A0A918F8J4_9DEIO</name>
<dbReference type="AlphaFoldDB" id="A0A918F8J4"/>
<keyword evidence="3 6" id="KW-0479">Metal-binding</keyword>
<evidence type="ECO:0000256" key="6">
    <source>
        <dbReference type="PROSITE-ProRule" id="PRU00433"/>
    </source>
</evidence>
<keyword evidence="1" id="KW-0813">Transport</keyword>
<keyword evidence="9" id="KW-1185">Reference proteome</keyword>
<dbReference type="InterPro" id="IPR036909">
    <property type="entry name" value="Cyt_c-like_dom_sf"/>
</dbReference>
<reference evidence="8" key="2">
    <citation type="submission" date="2020-09" db="EMBL/GenBank/DDBJ databases">
        <authorList>
            <person name="Sun Q."/>
            <person name="Ohkuma M."/>
        </authorList>
    </citation>
    <scope>NUCLEOTIDE SEQUENCE</scope>
    <source>
        <strain evidence="8">JCM 31311</strain>
    </source>
</reference>
<feature type="domain" description="Cytochrome c" evidence="7">
    <location>
        <begin position="133"/>
        <end position="225"/>
    </location>
</feature>
<dbReference type="SUPFAM" id="SSF46626">
    <property type="entry name" value="Cytochrome c"/>
    <property type="match status" value="2"/>
</dbReference>
<evidence type="ECO:0000256" key="4">
    <source>
        <dbReference type="ARBA" id="ARBA00022982"/>
    </source>
</evidence>
<keyword evidence="5 6" id="KW-0408">Iron</keyword>
<dbReference type="EMBL" id="BMQL01000012">
    <property type="protein sequence ID" value="GGR10548.1"/>
    <property type="molecule type" value="Genomic_DNA"/>
</dbReference>
<dbReference type="PANTHER" id="PTHR33751">
    <property type="entry name" value="CBB3-TYPE CYTOCHROME C OXIDASE SUBUNIT FIXP"/>
    <property type="match status" value="1"/>
</dbReference>
<evidence type="ECO:0000256" key="5">
    <source>
        <dbReference type="ARBA" id="ARBA00023004"/>
    </source>
</evidence>
<dbReference type="RefSeq" id="WP_189090700.1">
    <property type="nucleotide sequence ID" value="NZ_BMQL01000012.1"/>
</dbReference>
<dbReference type="InterPro" id="IPR009056">
    <property type="entry name" value="Cyt_c-like_dom"/>
</dbReference>